<dbReference type="OrthoDB" id="3460844at2759"/>
<feature type="domain" description="Heterokaryon incompatibility" evidence="2">
    <location>
        <begin position="296"/>
        <end position="454"/>
    </location>
</feature>
<dbReference type="InterPro" id="IPR010730">
    <property type="entry name" value="HET"/>
</dbReference>
<dbReference type="Pfam" id="PF06985">
    <property type="entry name" value="HET"/>
    <property type="match status" value="1"/>
</dbReference>
<accession>A0A3D8Q4S9</accession>
<evidence type="ECO:0000313" key="4">
    <source>
        <dbReference type="Proteomes" id="UP000256645"/>
    </source>
</evidence>
<name>A0A3D8Q4S9_9HELO</name>
<evidence type="ECO:0000256" key="1">
    <source>
        <dbReference type="SAM" id="MobiDB-lite"/>
    </source>
</evidence>
<feature type="region of interest" description="Disordered" evidence="1">
    <location>
        <begin position="1"/>
        <end position="33"/>
    </location>
</feature>
<keyword evidence="4" id="KW-1185">Reference proteome</keyword>
<sequence>MTSASRIWSPGYWETAGEDGRHGPPPQQLESPHIQPTRCALWMKLRLFLRGQVPSSKSDLEPLIALDITVEEGWAIGRDAFHTFAVLMQASCKELSDTIHPPTFDATIVREPRPASSFSAEECRQFNLSLSDCQRQSWKLLKDWWNGEYQDATLSSAARTFIKEAPRLPIDYLKHQNSVYQEALFSLWDAEFNPAGWTTGSSRGQDGNRRMAFEHAMAQKAGILVLSELQATDATGLLQDCSRSLPACIDNCPWLSKEVSDNRNADCLPLYLWDTFERRTKKVEDLLKLDPHPITYTCISHTWGRRKKDPLSLVEVLGVDKWKIPENTLFDVKELPTILLEARLESRFVWFDLLCLPQDPNSPEYLSEVSRQATIFHHASSCIAWINTISSWHNLDAAVRWLCLHFMYAGSHGDIYDVESNLAAAAENARACNELIVNSSEFALWLSSTWTLQESCLCPDIIFCNKTWERLEVVKGTPIGLYQLLTLYSINREAYLVQPTEFRDWPLSAGQLAFVQTMVSGTDVQISRVGILGLGATRECEKRRADAIMSAMGVTDWYVDHLQRYGEAPPDRDLVLGSYPLAFVNEAVSKIGSEFFSSYGLDVLKLPAEDVRGSLLPFGPPGYHLLSGSGLHPDWYGDTVDHPSLKTWTINVDGSVSIPKATVLLDSEKDCNRPIKALVNIALQGGGTDILSCDLQECLQNGPPATSRLAVVLAKIRDTLTGIILQSVSLQDSERVCWVRIGNWETTDVQEFPLFERTNIRVL</sequence>
<dbReference type="AlphaFoldDB" id="A0A3D8Q4S9"/>
<evidence type="ECO:0000259" key="2">
    <source>
        <dbReference type="Pfam" id="PF06985"/>
    </source>
</evidence>
<gene>
    <name evidence="3" type="ORF">BP6252_14159</name>
</gene>
<organism evidence="3 4">
    <name type="scientific">Coleophoma cylindrospora</name>
    <dbReference type="NCBI Taxonomy" id="1849047"/>
    <lineage>
        <taxon>Eukaryota</taxon>
        <taxon>Fungi</taxon>
        <taxon>Dikarya</taxon>
        <taxon>Ascomycota</taxon>
        <taxon>Pezizomycotina</taxon>
        <taxon>Leotiomycetes</taxon>
        <taxon>Helotiales</taxon>
        <taxon>Dermateaceae</taxon>
        <taxon>Coleophoma</taxon>
    </lineage>
</organism>
<dbReference type="Proteomes" id="UP000256645">
    <property type="component" value="Unassembled WGS sequence"/>
</dbReference>
<dbReference type="EMBL" id="PDLM01000048">
    <property type="protein sequence ID" value="RDW56414.1"/>
    <property type="molecule type" value="Genomic_DNA"/>
</dbReference>
<protein>
    <recommendedName>
        <fullName evidence="2">Heterokaryon incompatibility domain-containing protein</fullName>
    </recommendedName>
</protein>
<proteinExistence type="predicted"/>
<dbReference type="PANTHER" id="PTHR33112">
    <property type="entry name" value="DOMAIN PROTEIN, PUTATIVE-RELATED"/>
    <property type="match status" value="1"/>
</dbReference>
<dbReference type="PANTHER" id="PTHR33112:SF16">
    <property type="entry name" value="HETEROKARYON INCOMPATIBILITY DOMAIN-CONTAINING PROTEIN"/>
    <property type="match status" value="1"/>
</dbReference>
<comment type="caution">
    <text evidence="3">The sequence shown here is derived from an EMBL/GenBank/DDBJ whole genome shotgun (WGS) entry which is preliminary data.</text>
</comment>
<evidence type="ECO:0000313" key="3">
    <source>
        <dbReference type="EMBL" id="RDW56414.1"/>
    </source>
</evidence>
<dbReference type="STRING" id="1849047.A0A3D8Q4S9"/>
<reference evidence="3 4" key="1">
    <citation type="journal article" date="2018" name="IMA Fungus">
        <title>IMA Genome-F 9: Draft genome sequence of Annulohypoxylon stygium, Aspergillus mulundensis, Berkeleyomyces basicola (syn. Thielaviopsis basicola), Ceratocystis smalleyi, two Cercospora beticola strains, Coleophoma cylindrospora, Fusarium fracticaudum, Phialophora cf. hyalina, and Morchella septimelata.</title>
        <authorList>
            <person name="Wingfield B.D."/>
            <person name="Bills G.F."/>
            <person name="Dong Y."/>
            <person name="Huang W."/>
            <person name="Nel W.J."/>
            <person name="Swalarsk-Parry B.S."/>
            <person name="Vaghefi N."/>
            <person name="Wilken P.M."/>
            <person name="An Z."/>
            <person name="de Beer Z.W."/>
            <person name="De Vos L."/>
            <person name="Chen L."/>
            <person name="Duong T.A."/>
            <person name="Gao Y."/>
            <person name="Hammerbacher A."/>
            <person name="Kikkert J.R."/>
            <person name="Li Y."/>
            <person name="Li H."/>
            <person name="Li K."/>
            <person name="Li Q."/>
            <person name="Liu X."/>
            <person name="Ma X."/>
            <person name="Naidoo K."/>
            <person name="Pethybridge S.J."/>
            <person name="Sun J."/>
            <person name="Steenkamp E.T."/>
            <person name="van der Nest M.A."/>
            <person name="van Wyk S."/>
            <person name="Wingfield M.J."/>
            <person name="Xiong C."/>
            <person name="Yue Q."/>
            <person name="Zhang X."/>
        </authorList>
    </citation>
    <scope>NUCLEOTIDE SEQUENCE [LARGE SCALE GENOMIC DNA]</scope>
    <source>
        <strain evidence="3 4">BP6252</strain>
    </source>
</reference>